<reference evidence="4" key="1">
    <citation type="journal article" date="2013" name="PLoS Genet.">
        <title>The genome of Spraguea lophii and the basis of host-microsporidian interactions.</title>
        <authorList>
            <person name="Campbell S.E."/>
            <person name="Williams T.A."/>
            <person name="Yousuf A."/>
            <person name="Soanes D.M."/>
            <person name="Paszkiewicz K.H."/>
            <person name="Williams B.A.P."/>
        </authorList>
    </citation>
    <scope>NUCLEOTIDE SEQUENCE [LARGE SCALE GENOMIC DNA]</scope>
    <source>
        <strain evidence="4">42_110</strain>
    </source>
</reference>
<dbReference type="Proteomes" id="UP000014978">
    <property type="component" value="Unassembled WGS sequence"/>
</dbReference>
<keyword evidence="4" id="KW-1185">Reference proteome</keyword>
<dbReference type="AlphaFoldDB" id="S7WDC1"/>
<keyword evidence="2" id="KW-0812">Transmembrane</keyword>
<dbReference type="HOGENOM" id="CLU_2265457_0_0_1"/>
<evidence type="ECO:0008006" key="5">
    <source>
        <dbReference type="Google" id="ProtNLM"/>
    </source>
</evidence>
<accession>S7WDC1</accession>
<evidence type="ECO:0000256" key="2">
    <source>
        <dbReference type="SAM" id="Phobius"/>
    </source>
</evidence>
<dbReference type="EMBL" id="ATCN01000134">
    <property type="protein sequence ID" value="EPR79737.1"/>
    <property type="molecule type" value="Genomic_DNA"/>
</dbReference>
<dbReference type="InParanoid" id="S7WDC1"/>
<proteinExistence type="predicted"/>
<gene>
    <name evidence="3" type="ORF">SLOPH_648</name>
</gene>
<feature type="compositionally biased region" description="Basic and acidic residues" evidence="1">
    <location>
        <begin position="84"/>
        <end position="97"/>
    </location>
</feature>
<evidence type="ECO:0000313" key="4">
    <source>
        <dbReference type="Proteomes" id="UP000014978"/>
    </source>
</evidence>
<evidence type="ECO:0000313" key="3">
    <source>
        <dbReference type="EMBL" id="EPR79737.1"/>
    </source>
</evidence>
<comment type="caution">
    <text evidence="3">The sequence shown here is derived from an EMBL/GenBank/DDBJ whole genome shotgun (WGS) entry which is preliminary data.</text>
</comment>
<keyword evidence="2" id="KW-0472">Membrane</keyword>
<feature type="transmembrane region" description="Helical" evidence="2">
    <location>
        <begin position="20"/>
        <end position="51"/>
    </location>
</feature>
<evidence type="ECO:0000256" key="1">
    <source>
        <dbReference type="SAM" id="MobiDB-lite"/>
    </source>
</evidence>
<organism evidence="3 4">
    <name type="scientific">Spraguea lophii (strain 42_110)</name>
    <name type="common">Microsporidian parasite</name>
    <dbReference type="NCBI Taxonomy" id="1358809"/>
    <lineage>
        <taxon>Eukaryota</taxon>
        <taxon>Fungi</taxon>
        <taxon>Fungi incertae sedis</taxon>
        <taxon>Microsporidia</taxon>
        <taxon>Spragueidae</taxon>
        <taxon>Spraguea</taxon>
    </lineage>
</organism>
<keyword evidence="2" id="KW-1133">Transmembrane helix</keyword>
<dbReference type="VEuPathDB" id="MicrosporidiaDB:SLOPH_648"/>
<name>S7WDC1_SPRLO</name>
<sequence>MNTMQNDLPPNPFSFPVCSFVIGVCAGVYSFVVGAGAGIGVSVGCVCSFVVGADIRPVPPCIVLILKNIKKFKIQHKILPSFIKDEKKPNQKPERSLNSKYKN</sequence>
<feature type="region of interest" description="Disordered" evidence="1">
    <location>
        <begin position="84"/>
        <end position="103"/>
    </location>
</feature>
<protein>
    <recommendedName>
        <fullName evidence="5">Transmembrane protein</fullName>
    </recommendedName>
</protein>